<reference evidence="1" key="1">
    <citation type="submission" date="2023-05" db="EMBL/GenBank/DDBJ databases">
        <title>Comparative genomics of Bacillaceae isolates and their secondary metabolite potential.</title>
        <authorList>
            <person name="Song L."/>
            <person name="Nielsen L.J."/>
            <person name="Mohite O."/>
            <person name="Xu X."/>
            <person name="Weber T."/>
            <person name="Kovacs A.T."/>
        </authorList>
    </citation>
    <scope>NUCLEOTIDE SEQUENCE</scope>
    <source>
        <strain evidence="1">B2_4</strain>
    </source>
</reference>
<organism evidence="1 2">
    <name type="scientific">Paenibacillus woosongensis</name>
    <dbReference type="NCBI Taxonomy" id="307580"/>
    <lineage>
        <taxon>Bacteria</taxon>
        <taxon>Bacillati</taxon>
        <taxon>Bacillota</taxon>
        <taxon>Bacilli</taxon>
        <taxon>Bacillales</taxon>
        <taxon>Paenibacillaceae</taxon>
        <taxon>Paenibacillus</taxon>
    </lineage>
</organism>
<evidence type="ECO:0000313" key="1">
    <source>
        <dbReference type="EMBL" id="WHX49272.1"/>
    </source>
</evidence>
<evidence type="ECO:0000313" key="2">
    <source>
        <dbReference type="Proteomes" id="UP001177943"/>
    </source>
</evidence>
<dbReference type="AlphaFoldDB" id="A0AA95L297"/>
<accession>A0AA95L297</accession>
<dbReference type="RefSeq" id="WP_283926511.1">
    <property type="nucleotide sequence ID" value="NZ_CP126084.1"/>
</dbReference>
<dbReference type="EMBL" id="CP126084">
    <property type="protein sequence ID" value="WHX49272.1"/>
    <property type="molecule type" value="Genomic_DNA"/>
</dbReference>
<name>A0AA95L297_9BACL</name>
<proteinExistence type="predicted"/>
<dbReference type="Proteomes" id="UP001177943">
    <property type="component" value="Chromosome"/>
</dbReference>
<sequence>MELESVLSHIKDNPIVPPVFSLQDLEKVPIKSGIVASAHNLLKAARTRLAAFLLKKSVQKKLNGKQAVPHPIFGTH</sequence>
<dbReference type="KEGG" id="pwn:QNH46_00840"/>
<gene>
    <name evidence="1" type="ORF">QNH46_00840</name>
</gene>
<protein>
    <submittedName>
        <fullName evidence="1">Uncharacterized protein</fullName>
    </submittedName>
</protein>